<dbReference type="Gene3D" id="2.40.160.20">
    <property type="match status" value="1"/>
</dbReference>
<dbReference type="Pfam" id="PF13505">
    <property type="entry name" value="OMP_b-brl"/>
    <property type="match status" value="1"/>
</dbReference>
<protein>
    <recommendedName>
        <fullName evidence="3">Outer membrane protein beta-barrel domain-containing protein</fullName>
    </recommendedName>
</protein>
<evidence type="ECO:0000313" key="4">
    <source>
        <dbReference type="EMBL" id="KGP62917.1"/>
    </source>
</evidence>
<feature type="chain" id="PRO_5001993641" description="Outer membrane protein beta-barrel domain-containing protein" evidence="2">
    <location>
        <begin position="21"/>
        <end position="260"/>
    </location>
</feature>
<keyword evidence="5" id="KW-1185">Reference proteome</keyword>
<name>A0A0A2SQB3_9GAMM</name>
<dbReference type="EMBL" id="JNCF01000033">
    <property type="protein sequence ID" value="KGP62917.1"/>
    <property type="molecule type" value="Genomic_DNA"/>
</dbReference>
<gene>
    <name evidence="4" type="ORF">EP47_09815</name>
</gene>
<dbReference type="STRING" id="1498499.EP47_09815"/>
<comment type="caution">
    <text evidence="4">The sequence shown here is derived from an EMBL/GenBank/DDBJ whole genome shotgun (WGS) entry which is preliminary data.</text>
</comment>
<dbReference type="SUPFAM" id="SSF56925">
    <property type="entry name" value="OMPA-like"/>
    <property type="match status" value="1"/>
</dbReference>
<reference evidence="4 5" key="1">
    <citation type="submission" date="2014-05" db="EMBL/GenBank/DDBJ databases">
        <authorList>
            <person name="Rizzardi K."/>
            <person name="Winiecka-Krusnell J."/>
            <person name="Ramliden M."/>
            <person name="Alm E."/>
            <person name="Andersson S."/>
            <person name="Byfors S."/>
        </authorList>
    </citation>
    <scope>NUCLEOTIDE SEQUENCE [LARGE SCALE GENOMIC DNA]</scope>
    <source>
        <strain evidence="4 5">LEGN</strain>
    </source>
</reference>
<evidence type="ECO:0000256" key="1">
    <source>
        <dbReference type="ARBA" id="ARBA00022729"/>
    </source>
</evidence>
<dbReference type="RefSeq" id="WP_035890300.1">
    <property type="nucleotide sequence ID" value="NZ_JNCF01000033.1"/>
</dbReference>
<evidence type="ECO:0000313" key="5">
    <source>
        <dbReference type="Proteomes" id="UP000054422"/>
    </source>
</evidence>
<feature type="domain" description="Outer membrane protein beta-barrel" evidence="3">
    <location>
        <begin position="89"/>
        <end position="255"/>
    </location>
</feature>
<dbReference type="AlphaFoldDB" id="A0A0A2SQB3"/>
<dbReference type="OrthoDB" id="5647782at2"/>
<evidence type="ECO:0000256" key="2">
    <source>
        <dbReference type="SAM" id="SignalP"/>
    </source>
</evidence>
<dbReference type="InterPro" id="IPR011250">
    <property type="entry name" value="OMP/PagP_B-barrel"/>
</dbReference>
<sequence>MFKKILLTVGSVLFSINLCASEPLYDKEIPLLWSSIITISGGPSWAVAGQNQYIYPLSPVYIANFNPNLPPNYYLYYTYDSPTSVLANGEIFFGLQRAINPWLTGQLGLGVAGVSNAEVTGHANLNGLLDVYTYDYKVNHARIEMKGKLIGSSFNPVQPYISGSFGAAFNNSHDYRTTSINQFLFPAPWYASNTTIAFAYSVGTGLQMMLSPHWQVGMGYEFADLGKSFLGGDGVNITKGLRLTHLYNNQLLFSLSYLYS</sequence>
<dbReference type="InterPro" id="IPR027385">
    <property type="entry name" value="Beta-barrel_OMP"/>
</dbReference>
<proteinExistence type="predicted"/>
<feature type="signal peptide" evidence="2">
    <location>
        <begin position="1"/>
        <end position="20"/>
    </location>
</feature>
<keyword evidence="1 2" id="KW-0732">Signal</keyword>
<organism evidence="4 5">
    <name type="scientific">Legionella norrlandica</name>
    <dbReference type="NCBI Taxonomy" id="1498499"/>
    <lineage>
        <taxon>Bacteria</taxon>
        <taxon>Pseudomonadati</taxon>
        <taxon>Pseudomonadota</taxon>
        <taxon>Gammaproteobacteria</taxon>
        <taxon>Legionellales</taxon>
        <taxon>Legionellaceae</taxon>
        <taxon>Legionella</taxon>
    </lineage>
</organism>
<dbReference type="Proteomes" id="UP000054422">
    <property type="component" value="Unassembled WGS sequence"/>
</dbReference>
<evidence type="ECO:0000259" key="3">
    <source>
        <dbReference type="Pfam" id="PF13505"/>
    </source>
</evidence>
<accession>A0A0A2SQB3</accession>